<feature type="domain" description="Ig-like" evidence="3">
    <location>
        <begin position="1472"/>
        <end position="1549"/>
    </location>
</feature>
<feature type="chain" id="PRO_5010281563" evidence="1">
    <location>
        <begin position="32"/>
        <end position="4099"/>
    </location>
</feature>
<dbReference type="InterPro" id="IPR001434">
    <property type="entry name" value="OmcB-like_DUF11"/>
</dbReference>
<dbReference type="NCBIfam" id="TIGR01451">
    <property type="entry name" value="B_ant_repeat"/>
    <property type="match status" value="2"/>
</dbReference>
<dbReference type="OrthoDB" id="7794186at2"/>
<dbReference type="InterPro" id="IPR044023">
    <property type="entry name" value="Ig_7"/>
</dbReference>
<dbReference type="InterPro" id="IPR047589">
    <property type="entry name" value="DUF11_rpt"/>
</dbReference>
<keyword evidence="5" id="KW-1185">Reference proteome</keyword>
<dbReference type="Proteomes" id="UP000183200">
    <property type="component" value="Unassembled WGS sequence"/>
</dbReference>
<feature type="domain" description="Ig-like" evidence="3">
    <location>
        <begin position="1809"/>
        <end position="1888"/>
    </location>
</feature>
<evidence type="ECO:0000259" key="2">
    <source>
        <dbReference type="Pfam" id="PF01345"/>
    </source>
</evidence>
<evidence type="ECO:0000313" key="4">
    <source>
        <dbReference type="EMBL" id="SDL97950.1"/>
    </source>
</evidence>
<dbReference type="InterPro" id="IPR026341">
    <property type="entry name" value="T9SS_type_B"/>
</dbReference>
<keyword evidence="1" id="KW-0732">Signal</keyword>
<dbReference type="Pfam" id="PF13585">
    <property type="entry name" value="CHU_C"/>
    <property type="match status" value="1"/>
</dbReference>
<feature type="domain" description="Ig-like" evidence="3">
    <location>
        <begin position="2464"/>
        <end position="2543"/>
    </location>
</feature>
<dbReference type="Pfam" id="PF01345">
    <property type="entry name" value="DUF11"/>
    <property type="match status" value="2"/>
</dbReference>
<dbReference type="InterPro" id="IPR013783">
    <property type="entry name" value="Ig-like_fold"/>
</dbReference>
<dbReference type="Gene3D" id="2.60.40.3440">
    <property type="match status" value="1"/>
</dbReference>
<feature type="signal peptide" evidence="1">
    <location>
        <begin position="1"/>
        <end position="31"/>
    </location>
</feature>
<protein>
    <submittedName>
        <fullName evidence="4">Gliding motility-associated C-terminal domain-containing protein</fullName>
    </submittedName>
</protein>
<gene>
    <name evidence="4" type="ORF">SAMN05421820_102650</name>
</gene>
<dbReference type="NCBIfam" id="TIGR04131">
    <property type="entry name" value="Bac_Flav_CTERM"/>
    <property type="match status" value="1"/>
</dbReference>
<reference evidence="5" key="1">
    <citation type="submission" date="2016-10" db="EMBL/GenBank/DDBJ databases">
        <authorList>
            <person name="Varghese N."/>
            <person name="Submissions S."/>
        </authorList>
    </citation>
    <scope>NUCLEOTIDE SEQUENCE [LARGE SCALE GENOMIC DNA]</scope>
    <source>
        <strain evidence="5">DSM 19110</strain>
    </source>
</reference>
<dbReference type="Pfam" id="PF19081">
    <property type="entry name" value="Ig_7"/>
    <property type="match status" value="4"/>
</dbReference>
<feature type="domain" description="DUF11" evidence="2">
    <location>
        <begin position="3796"/>
        <end position="3905"/>
    </location>
</feature>
<sequence length="4099" mass="423145">MKNDKTTNPPLHMKKNLFFCFLLFFSFNLQAADYYWVGGGGNWSDINHWKLGSSSGNTAGIVPSAGDNVFFGAYSGFTGASKTVTINANAFCKSMTWMSDVANSPVLTRTGSSRLSVSGHLTFAPSVTYNGIAVDLVGGSDATLTTNGNVSGSVTLTVNKPGSGLTLADDLIYNSPGNTANFLELTAGFLNAQGKKLTVYGLFSANSNNRSLDISNSVVNASLTVNITGLNKSLIASGSKISTGRFYVDAGVFNTVSIGTAAADYLAINNATFKTITFTNTSSASLARIHSNNTVDSLFFMGSGAIRNGNNNVKHVVFNGDATIGGGGNVIQYAEARGKLDLIDQANHKFDTLITAANKNILITGSNTINKYFKAGGLPCDGFTEISGAGNGTLIFAPGAVANMDNVLLANLAAQGPNTPIAVNGIDNEGNSGFNITEPSAAGTSLYWVGGAGDWNDKTHWSTSSGGAGGACIPFINDNVVFDANSGFSAGNNAVVTTGNTYCKDMTWAAGITGNPVFNESSTYALFVYGSIVLNPTVTMNAFLELRGDAAVTLRTNGSSLGANQYNIRKSSPGANTGLTLLDDWNNPNAAFSLIRGVLDIRNRKVNIYAISGNGTLNKFLYMNNANVQVTNWSYITPNIVLDATGSYLLVRSYMVTRTQTYHIVDCAATVAGNLDIANTTIGQLTFTNTGLTSGARIHGSNIIRRLEFKGQGMVRYGGNMIDSLITAENRNFYFYETASGTTINKYFKATHPSCSGLGEVRSGTPAVGTLIFGANAKVDISNVYLENIAATGGGGTLVLPIPFSGANAGGNSGWVIASSNGNSRYWVGGAGDWNDAAHWSSTSGGAGGACIPTVGDDVFFDANSGFGTSPATKTVTVNNGNAYFHNMSWAGVLNDPVFSKSGAWTMECWGNSIVLNPASTLNIAPLLLKGSEATVMSGQSKGDFDLQINKPGGGLTLANDYDNINTDFYLVEGGFTAVGRVLNIRGIDNAGLDNNIALDISGSTISSATAGIRYNGGTTKRTLNAANSIINGNLIANGFDYNIVNASGTASGNVTISNTNIKELNFTNPNTASTIGVNGANNTIGRLEYKGSGGIYGTGNKIDTLIFFPGNTYTITGGTNTTITKEWFGSGSPCKPTEIKSSNTTPVTITKASGGVDFDYVRLQRVAATGGATFKAREHSTDMGGNTGWAISPYNGAAPILGLGPDLGLKNTELPYTIKTDGFFGSPLSQYEWKKEGNVISTNKELIVTQPGTYSVKVNFPDGCSVSDDITVTLVSTDLAVAKSVDNSSPAVGSNVVFTVKAINNGPGNGSVITVTDQLPTGYTYVSHVAPAGSTYDALTGLWAVENLASGAEAVITITAKVNAAGIYVNTATISSAANDPEPANNSASVSLVPNAALIITQPSCAIETGTIEIPVITGGTYSADGGLTFGATNIFTNLAPADYSIIVKVGANTSSPVVVTINEAPSAQDTPVSGGNQSVCMTNPVQTLTATATVPAGSTITWYDAPKGGNIVANPVINALGTVIYYAEANNGTCVSKSRTPVVLSINASPLIDLPAAQSACVSYTLPAITGTNLTGNQAYYTEQNGAGTKYLAGATLNTVGTQTLYLFDKAISTAACAGNIDVIPNADMSDNVALQQVFNTAHRFYTRAINPDFWKGLANQPVLYSNTEPSYTYVSLIGDMKIADDPACTGTQVQVSLQTTFKNEGPVAGRGYSGQLAIVNKVTKEILYQTNIQSAAVGASRTFSVSGVVAAADLKAGNLVVILDAETAQDGYKSWTLSGFKATYAYLSETPCPDEKSFQLTINPLPAAPVNDGNQEVCATNPVQTLTATATVPAGTTITWYDAATAGNIVAAPILNTAGTVIYYAEAVSNTCVSATRTPVKLTINLSPVINPIADISSCGPLTLPAIAGNNLSGNQAYYTGINKTGIKYNVGNVWNTAGETTLYAYDEIIAGAGQNPEAGLILANDVGTGYTNAKLQALWPDKTHSFPRTGALNGNPAVASGFLAFATNDPNTKFAVTVGRLTLPAGYVNAGDQVLVSVGNGVIRNSSFPPVAIPGYAGQIAIINKATNQLLYQTSFSEVPATGVSPSVAGLVPAADLIAGNIGVYIEFKNSTWRILGLAAKYQFVANGAGCPAQEPVKIKINPIPLAPTGSPQTACADSPVQTLTATATVPSGSTVVWYDAATAGNVVSVPTLNTIGTVTYYAETQTGDCRSATRTAIVLTINAQPVLTIHNPAVVCHPATINLTNSAITAGSTAGLTFTYFTDAAATVALATPATVALSGTYYIKGTNPVTGCSVIAPVLVQFVDKPEVTAVHPDCVSGTGSINITAPLGAGFEYSIDNGGTYYAATAFTNLIPGTYNVRAKNTVVPGCESDPNVITINATPTTAMPLVFQPDCDQTQGSIEFPVNAAYEYSIDSAPFTSGNVFPGLSVGTHSIRSRKAGDACVADPVSITIVASAGRPAAPVAANQQVCAGSPLQILTATATVPGGSTLKWYDAATGGNLVSLPTLSSPGTIVYYAESNTGTCASTSRTAVRLTITPVPVINVIADKNVCGSLTLPAIAGANLSGNQAYYTASNGGGTKYNPGDVFDTVGETTLYAYDISAVASPGTSCPAERSFKVLIRNTTAGSITADQTICKNMAPAALASAADGTGSGSIKYKWESSTTGASAGFNVIAGSTLATYAPATLNTTTWFRRMTISSHDGVECESAATTAIKITVQDLVTPGAISASQTICNNSSPATLSSVANATAAGTISYRWESSTTDALTGFTTIAGITSAVYSPLALTATTWFRRVAISTLNGIACESVPTTAIKVTVQTAVTAGTISADQTVCNNTGVTLTSSTAGTGSGAISYRWESSTTNGLTGFTTIAGIASADYNPSALTATTWFRRIAISTLAGIACESAPTIATAVTVQNLTTAGVISADQTICANTVPVALTSLTDGTGSGILTYRWEQSSASAPAFTAIPGITSAGYAPAALTETTYFRRITISSLNGVICESVPTTPLKITLQGAVTAGAIGTDQTICNGSVPVALTSVTAGTGSGTIAYRWESSTTNALAGFSPIAGAISAGYTPAALNVTTYFRRITLSTLNAKICESAPTAVLTINVQDAVTAGTIAADQMICNNTIPVTLTSVTAGSGSGTVSYRWEQSSFALTGFTAIPGAIADSYSPAALNTSAYFRRITISTQNGIICESAPTPAVKITVQGVTVAGTIGTDQTICFNSVPSALNSTVIGSGSGSISYRWESSTAGPGTGFTVVPDAVLKDYAPAALTMTTYYRRITISTQNGISCESPATNVVAVQVQVQTEPGVIGASQTICNSTTPSALTSVNDGTGSGIITYRWESSTTSATAGFTILSGETQATYAPAALTVTTYFRRVTISTQDGIGCESQPTVAVAISVQQNTTAGTISGNQTICRSTSPLALASATAGTGSGSISYRWESSTTSATEDFVVIPGATSVNYAPAALTVTTYYRRITVSTLNGTACESAPAAAIEVRVQDAVTAGTISAAQTICNNTVPAALTSTTAGTGSGSISYRWESSTAGAGTGFTVIPGSTTADYAAAALSSDTWFRRVTISLENGLACESVPTAAIAITVQDAVTTGTISGTQTICNNTLPAALTSTTVGTGSGVITYRWESSTAGATTGFTLIPGVTSAEYSPEALTLSTYFRRIAISGSNGSVCESNPTAAVKVTVITELFATAGPDQLQFNSPVFTLDATVPATGTGKWTIVSGTLAEPVTNDANPKSSVKLLPNSSVTLRWTVTESPCSVYDEVMLTYTAQADIVTLKTLKNAAQTTFTPGMPVVYKISVTNNGPADANEVKIRDIAPAGTSISNWTAVVSAGTVTLPNLNGTGNLDQTIALLPNGAAVTYEVTIQTPPNFALNLSNTVIVTSTTEDPVPGCTGCTSVTISPVGLPVAIDNDVAVAENNRTILIPVLDNDKPGISPFDPATVEITVQPQFGTLVKNADGTITYTPNKGYEGNDTFNYRVKDQLGNWSNAAEVMVVVTKQPVNAPNVITPNGDGKNDTFILVGREHYDSAQIEIYNRWGNQVYRSDNYQDTWSGEGLNEGTYYYIIRLKKAMKTESLKGWILIKR</sequence>
<evidence type="ECO:0000259" key="3">
    <source>
        <dbReference type="Pfam" id="PF19081"/>
    </source>
</evidence>
<name>A0A1G9PGR3_9SPHI</name>
<evidence type="ECO:0000256" key="1">
    <source>
        <dbReference type="SAM" id="SignalP"/>
    </source>
</evidence>
<dbReference type="Pfam" id="PF17963">
    <property type="entry name" value="Big_9"/>
    <property type="match status" value="1"/>
</dbReference>
<proteinExistence type="predicted"/>
<dbReference type="EMBL" id="FNGY01000002">
    <property type="protein sequence ID" value="SDL97950.1"/>
    <property type="molecule type" value="Genomic_DNA"/>
</dbReference>
<evidence type="ECO:0000313" key="5">
    <source>
        <dbReference type="Proteomes" id="UP000183200"/>
    </source>
</evidence>
<dbReference type="Gene3D" id="2.60.40.10">
    <property type="entry name" value="Immunoglobulins"/>
    <property type="match status" value="1"/>
</dbReference>
<accession>A0A1G9PGR3</accession>
<feature type="domain" description="Ig-like" evidence="3">
    <location>
        <begin position="2149"/>
        <end position="2227"/>
    </location>
</feature>
<feature type="domain" description="DUF11" evidence="2">
    <location>
        <begin position="1279"/>
        <end position="1392"/>
    </location>
</feature>
<organism evidence="4 5">
    <name type="scientific">Pedobacter steynii</name>
    <dbReference type="NCBI Taxonomy" id="430522"/>
    <lineage>
        <taxon>Bacteria</taxon>
        <taxon>Pseudomonadati</taxon>
        <taxon>Bacteroidota</taxon>
        <taxon>Sphingobacteriia</taxon>
        <taxon>Sphingobacteriales</taxon>
        <taxon>Sphingobacteriaceae</taxon>
        <taxon>Pedobacter</taxon>
    </lineage>
</organism>